<feature type="coiled-coil region" evidence="1">
    <location>
        <begin position="9"/>
        <end position="64"/>
    </location>
</feature>
<sequence>MGRKPISFIEEICLDKDVLQRKAELLQKELEEVEKQISELKMRRNYLKSELRKALMRLEELRNVCKE</sequence>
<dbReference type="AlphaFoldDB" id="A0ABD4Z6Y5"/>
<accession>A0ABD4Z6Y5</accession>
<evidence type="ECO:0000313" key="2">
    <source>
        <dbReference type="EMBL" id="MDK6028955.1"/>
    </source>
</evidence>
<organism evidence="2 3">
    <name type="scientific">Ignisphaera cupida</name>
    <dbReference type="NCBI Taxonomy" id="3050454"/>
    <lineage>
        <taxon>Archaea</taxon>
        <taxon>Thermoproteota</taxon>
        <taxon>Thermoprotei</taxon>
        <taxon>Desulfurococcales</taxon>
        <taxon>Desulfurococcaceae</taxon>
        <taxon>Ignisphaera</taxon>
    </lineage>
</organism>
<dbReference type="RefSeq" id="WP_285273939.1">
    <property type="nucleotide sequence ID" value="NZ_JASNVW010000003.1"/>
</dbReference>
<keyword evidence="3" id="KW-1185">Reference proteome</keyword>
<protein>
    <submittedName>
        <fullName evidence="2">DUF5320 domain-containing protein</fullName>
    </submittedName>
</protein>
<name>A0ABD4Z6Y5_9CREN</name>
<keyword evidence="1" id="KW-0175">Coiled coil</keyword>
<evidence type="ECO:0000256" key="1">
    <source>
        <dbReference type="SAM" id="Coils"/>
    </source>
</evidence>
<gene>
    <name evidence="2" type="ORF">QPL79_06225</name>
</gene>
<comment type="caution">
    <text evidence="2">The sequence shown here is derived from an EMBL/GenBank/DDBJ whole genome shotgun (WGS) entry which is preliminary data.</text>
</comment>
<dbReference type="Proteomes" id="UP001529235">
    <property type="component" value="Unassembled WGS sequence"/>
</dbReference>
<reference evidence="2 3" key="1">
    <citation type="submission" date="2023-05" db="EMBL/GenBank/DDBJ databases">
        <title>A new hyperthermophilic archaea 'Ignisphaera cupida' sp. nov. and description of the family 'Ignisphaeraceae' fam. nov.</title>
        <authorList>
            <person name="Podosokorskaya O.A."/>
            <person name="Elcheninov A.G."/>
            <person name="Klukina A."/>
            <person name="Merkel A.Y."/>
        </authorList>
    </citation>
    <scope>NUCLEOTIDE SEQUENCE [LARGE SCALE GENOMIC DNA]</scope>
    <source>
        <strain evidence="2 3">4213-co</strain>
    </source>
</reference>
<evidence type="ECO:0000313" key="3">
    <source>
        <dbReference type="Proteomes" id="UP001529235"/>
    </source>
</evidence>
<proteinExistence type="predicted"/>
<dbReference type="EMBL" id="JASNVW010000003">
    <property type="protein sequence ID" value="MDK6028955.1"/>
    <property type="molecule type" value="Genomic_DNA"/>
</dbReference>